<name>A0ACC2UJ27_9FUNG</name>
<evidence type="ECO:0000313" key="2">
    <source>
        <dbReference type="Proteomes" id="UP001165960"/>
    </source>
</evidence>
<proteinExistence type="predicted"/>
<protein>
    <submittedName>
        <fullName evidence="1">Uncharacterized protein</fullName>
    </submittedName>
</protein>
<keyword evidence="2" id="KW-1185">Reference proteome</keyword>
<sequence length="460" mass="50556">MKMRLASKRLQAIVARSPISTRTTLLATEAFRGVREAGKSTNSDEIKILIIGGGSGGIAVSANLARTVGLEGIAVVDPSPVHSYQALWTFVGAGLKDLNESQKPMSDVIPSKVQWIQEKTVAVEPEFNRVVLNSGRKLRYEYLVVAPGIELKWNKISGLEEALGKNGVASNYSDKYVKKVWEFLKQTKEGNALFTMPSTPVKCAGAPQKIAYLAEDYFRKNNVRDKVNVGFYSGLGKLFAIEKYANELAKICKDRNIQTNFLHELVEVDGAKKVAIFQKQGADKKVEVPFSFLHVTPPMGAYDFIKESGLANPAGFVDVDHGTLIHNKYKNVFSLGDASSCPTSKTAAAVTAQTGVVTFNLLHTMEQVSKGTPLSSVKTNNFIKYDGYTSCPLLVGNSELILAEFSGYTGQPQETLPYDQAKPSRLSYFITSSIIPRLYWDGLLKGHWHGPSKLKKYFSH</sequence>
<dbReference type="EMBL" id="QTSX02000718">
    <property type="protein sequence ID" value="KAJ9086486.1"/>
    <property type="molecule type" value="Genomic_DNA"/>
</dbReference>
<dbReference type="Proteomes" id="UP001165960">
    <property type="component" value="Unassembled WGS sequence"/>
</dbReference>
<comment type="caution">
    <text evidence="1">The sequence shown here is derived from an EMBL/GenBank/DDBJ whole genome shotgun (WGS) entry which is preliminary data.</text>
</comment>
<accession>A0ACC2UJ27</accession>
<gene>
    <name evidence="1" type="ORF">DSO57_1003419</name>
</gene>
<evidence type="ECO:0000313" key="1">
    <source>
        <dbReference type="EMBL" id="KAJ9086486.1"/>
    </source>
</evidence>
<reference evidence="1" key="1">
    <citation type="submission" date="2022-04" db="EMBL/GenBank/DDBJ databases">
        <title>Genome of the entomopathogenic fungus Entomophthora muscae.</title>
        <authorList>
            <person name="Elya C."/>
            <person name="Lovett B.R."/>
            <person name="Lee E."/>
            <person name="Macias A.M."/>
            <person name="Hajek A.E."/>
            <person name="De Bivort B.L."/>
            <person name="Kasson M.T."/>
            <person name="De Fine Licht H.H."/>
            <person name="Stajich J.E."/>
        </authorList>
    </citation>
    <scope>NUCLEOTIDE SEQUENCE</scope>
    <source>
        <strain evidence="1">Berkeley</strain>
    </source>
</reference>
<organism evidence="1 2">
    <name type="scientific">Entomophthora muscae</name>
    <dbReference type="NCBI Taxonomy" id="34485"/>
    <lineage>
        <taxon>Eukaryota</taxon>
        <taxon>Fungi</taxon>
        <taxon>Fungi incertae sedis</taxon>
        <taxon>Zoopagomycota</taxon>
        <taxon>Entomophthoromycotina</taxon>
        <taxon>Entomophthoromycetes</taxon>
        <taxon>Entomophthorales</taxon>
        <taxon>Entomophthoraceae</taxon>
        <taxon>Entomophthora</taxon>
    </lineage>
</organism>